<keyword evidence="1" id="KW-1133">Transmembrane helix</keyword>
<keyword evidence="4" id="KW-1185">Reference proteome</keyword>
<name>A0A5D8Z5V0_9GAMM</name>
<proteinExistence type="predicted"/>
<accession>A0A5D8Z5V0</accession>
<dbReference type="RefSeq" id="WP_149352547.1">
    <property type="nucleotide sequence ID" value="NZ_VTRV01000051.1"/>
</dbReference>
<organism evidence="3 4">
    <name type="scientific">Cognatilysobacter lacus</name>
    <dbReference type="NCBI Taxonomy" id="1643323"/>
    <lineage>
        <taxon>Bacteria</taxon>
        <taxon>Pseudomonadati</taxon>
        <taxon>Pseudomonadota</taxon>
        <taxon>Gammaproteobacteria</taxon>
        <taxon>Lysobacterales</taxon>
        <taxon>Lysobacteraceae</taxon>
        <taxon>Cognatilysobacter</taxon>
    </lineage>
</organism>
<dbReference type="OrthoDB" id="273988at2"/>
<feature type="signal peptide" evidence="2">
    <location>
        <begin position="1"/>
        <end position="22"/>
    </location>
</feature>
<keyword evidence="1" id="KW-0812">Transmembrane</keyword>
<protein>
    <submittedName>
        <fullName evidence="3">Uncharacterized protein</fullName>
    </submittedName>
</protein>
<feature type="chain" id="PRO_5022869391" evidence="2">
    <location>
        <begin position="23"/>
        <end position="238"/>
    </location>
</feature>
<gene>
    <name evidence="3" type="ORF">FW784_06505</name>
</gene>
<evidence type="ECO:0000256" key="1">
    <source>
        <dbReference type="SAM" id="Phobius"/>
    </source>
</evidence>
<evidence type="ECO:0000313" key="4">
    <source>
        <dbReference type="Proteomes" id="UP000323164"/>
    </source>
</evidence>
<dbReference type="Proteomes" id="UP000323164">
    <property type="component" value="Unassembled WGS sequence"/>
</dbReference>
<feature type="transmembrane region" description="Helical" evidence="1">
    <location>
        <begin position="214"/>
        <end position="233"/>
    </location>
</feature>
<dbReference type="EMBL" id="VTRV01000051">
    <property type="protein sequence ID" value="TZF90141.1"/>
    <property type="molecule type" value="Genomic_DNA"/>
</dbReference>
<keyword evidence="2" id="KW-0732">Signal</keyword>
<dbReference type="Pfam" id="PF07787">
    <property type="entry name" value="TMEM43"/>
    <property type="match status" value="1"/>
</dbReference>
<comment type="caution">
    <text evidence="3">The sequence shown here is derived from an EMBL/GenBank/DDBJ whole genome shotgun (WGS) entry which is preliminary data.</text>
</comment>
<dbReference type="AlphaFoldDB" id="A0A5D8Z5V0"/>
<keyword evidence="1" id="KW-0472">Membrane</keyword>
<sequence length="238" mass="26125">MRSTLALAAVLALLPVVSRAQTAPENDPVPSNALQDPDFHVESSAFGLERRVEMFQWRRDDSGNYVRVWNAAPIDSSGFDGLHRNPSRLPIRNREWWVESVTLDGRALPLEVVRLLGQWQTLHPNFSRLPADLAKEFQPEGDGLASSDNPLVAVTGDVRITWHEFVLPPLAGKVEVRDGAWQLSPKAAAAPASARPAVDITAATRTPVMRLRPWLIAIATGALAGLWFLVRAITGGRH</sequence>
<reference evidence="3 4" key="1">
    <citation type="submission" date="2019-08" db="EMBL/GenBank/DDBJ databases">
        <title>Draft genome sequence of Lysobacter sp. UKS-15.</title>
        <authorList>
            <person name="Im W.-T."/>
        </authorList>
    </citation>
    <scope>NUCLEOTIDE SEQUENCE [LARGE SCALE GENOMIC DNA]</scope>
    <source>
        <strain evidence="3 4">UKS-15</strain>
    </source>
</reference>
<evidence type="ECO:0000256" key="2">
    <source>
        <dbReference type="SAM" id="SignalP"/>
    </source>
</evidence>
<dbReference type="InterPro" id="IPR012430">
    <property type="entry name" value="TMEM43_fam"/>
</dbReference>
<evidence type="ECO:0000313" key="3">
    <source>
        <dbReference type="EMBL" id="TZF90141.1"/>
    </source>
</evidence>